<dbReference type="PROSITE" id="PS50405">
    <property type="entry name" value="GST_CTER"/>
    <property type="match status" value="1"/>
</dbReference>
<dbReference type="CDD" id="cd03057">
    <property type="entry name" value="GST_N_Beta"/>
    <property type="match status" value="1"/>
</dbReference>
<name>A0A7R7XVI8_9EURO</name>
<proteinExistence type="inferred from homology"/>
<dbReference type="GeneID" id="64978353"/>
<dbReference type="Gene3D" id="3.40.30.10">
    <property type="entry name" value="Glutaredoxin"/>
    <property type="match status" value="1"/>
</dbReference>
<evidence type="ECO:0000313" key="5">
    <source>
        <dbReference type="Proteomes" id="UP000654913"/>
    </source>
</evidence>
<keyword evidence="5" id="KW-1185">Reference proteome</keyword>
<evidence type="ECO:0000313" key="4">
    <source>
        <dbReference type="EMBL" id="BCS28356.1"/>
    </source>
</evidence>
<evidence type="ECO:0000256" key="1">
    <source>
        <dbReference type="ARBA" id="ARBA00007409"/>
    </source>
</evidence>
<dbReference type="InterPro" id="IPR004045">
    <property type="entry name" value="Glutathione_S-Trfase_N"/>
</dbReference>
<reference evidence="4" key="1">
    <citation type="submission" date="2021-01" db="EMBL/GenBank/DDBJ databases">
        <authorList>
            <consortium name="Aspergillus puulaauensis MK2 genome sequencing consortium"/>
            <person name="Kazuki M."/>
            <person name="Futagami T."/>
        </authorList>
    </citation>
    <scope>NUCLEOTIDE SEQUENCE</scope>
    <source>
        <strain evidence="4">MK2</strain>
    </source>
</reference>
<reference evidence="4" key="2">
    <citation type="submission" date="2021-02" db="EMBL/GenBank/DDBJ databases">
        <title>Aspergillus puulaauensis MK2 genome sequence.</title>
        <authorList>
            <person name="Futagami T."/>
            <person name="Mori K."/>
            <person name="Kadooka C."/>
            <person name="Tanaka T."/>
        </authorList>
    </citation>
    <scope>NUCLEOTIDE SEQUENCE</scope>
    <source>
        <strain evidence="4">MK2</strain>
    </source>
</reference>
<dbReference type="SFLD" id="SFLDS00019">
    <property type="entry name" value="Glutathione_Transferase_(cytos"/>
    <property type="match status" value="1"/>
</dbReference>
<dbReference type="InterPro" id="IPR010987">
    <property type="entry name" value="Glutathione-S-Trfase_C-like"/>
</dbReference>
<evidence type="ECO:0008006" key="6">
    <source>
        <dbReference type="Google" id="ProtNLM"/>
    </source>
</evidence>
<evidence type="ECO:0000259" key="3">
    <source>
        <dbReference type="PROSITE" id="PS50405"/>
    </source>
</evidence>
<dbReference type="SFLD" id="SFLDG00358">
    <property type="entry name" value="Main_(cytGST)"/>
    <property type="match status" value="1"/>
</dbReference>
<feature type="domain" description="GST C-terminal" evidence="3">
    <location>
        <begin position="88"/>
        <end position="216"/>
    </location>
</feature>
<dbReference type="CDD" id="cd03188">
    <property type="entry name" value="GST_C_Beta"/>
    <property type="match status" value="1"/>
</dbReference>
<dbReference type="RefSeq" id="XP_041560542.1">
    <property type="nucleotide sequence ID" value="XM_041694742.1"/>
</dbReference>
<dbReference type="EMBL" id="AP024448">
    <property type="protein sequence ID" value="BCS28356.1"/>
    <property type="molecule type" value="Genomic_DNA"/>
</dbReference>
<dbReference type="Proteomes" id="UP000654913">
    <property type="component" value="Chromosome 6"/>
</dbReference>
<dbReference type="Pfam" id="PF13409">
    <property type="entry name" value="GST_N_2"/>
    <property type="match status" value="1"/>
</dbReference>
<organism evidence="4 5">
    <name type="scientific">Aspergillus puulaauensis</name>
    <dbReference type="NCBI Taxonomy" id="1220207"/>
    <lineage>
        <taxon>Eukaryota</taxon>
        <taxon>Fungi</taxon>
        <taxon>Dikarya</taxon>
        <taxon>Ascomycota</taxon>
        <taxon>Pezizomycotina</taxon>
        <taxon>Eurotiomycetes</taxon>
        <taxon>Eurotiomycetidae</taxon>
        <taxon>Eurotiales</taxon>
        <taxon>Aspergillaceae</taxon>
        <taxon>Aspergillus</taxon>
    </lineage>
</organism>
<dbReference type="Pfam" id="PF14497">
    <property type="entry name" value="GST_C_3"/>
    <property type="match status" value="1"/>
</dbReference>
<dbReference type="PANTHER" id="PTHR44051:SF8">
    <property type="entry name" value="GLUTATHIONE S-TRANSFERASE GSTA"/>
    <property type="match status" value="1"/>
</dbReference>
<comment type="similarity">
    <text evidence="1">Belongs to the GST superfamily.</text>
</comment>
<dbReference type="InterPro" id="IPR040079">
    <property type="entry name" value="Glutathione_S-Trfase"/>
</dbReference>
<dbReference type="InterPro" id="IPR036249">
    <property type="entry name" value="Thioredoxin-like_sf"/>
</dbReference>
<dbReference type="PANTHER" id="PTHR44051">
    <property type="entry name" value="GLUTATHIONE S-TRANSFERASE-RELATED"/>
    <property type="match status" value="1"/>
</dbReference>
<sequence>MTDIKLFFWPGSCSIAPHILLHEAGLDFTPLKVEARGNEMVFPQDYRDVNPKMRVPVILVGDEVITEFPAVCTIISQLSKEKKLMGQTPLETVRVYEWLNYLSGTVHASAFGHLFRPWRWTTSDDPEIHNGIKEKAKENAIGCFEYIESRLRDEVAFAVGHDLTAVDGLLYAMYRWAKSSGLVLTSYSKYTRLVENIEKRETVKATLEKEGLDSILSL</sequence>
<dbReference type="OrthoDB" id="2309723at2759"/>
<dbReference type="Gene3D" id="1.20.1050.10">
    <property type="match status" value="1"/>
</dbReference>
<protein>
    <recommendedName>
        <fullName evidence="6">Glutathione S-transferase</fullName>
    </recommendedName>
</protein>
<gene>
    <name evidence="4" type="ORF">APUU_61404A</name>
</gene>
<accession>A0A7R7XVI8</accession>
<dbReference type="AlphaFoldDB" id="A0A7R7XVI8"/>
<evidence type="ECO:0000259" key="2">
    <source>
        <dbReference type="PROSITE" id="PS50404"/>
    </source>
</evidence>
<dbReference type="InterPro" id="IPR036282">
    <property type="entry name" value="Glutathione-S-Trfase_C_sf"/>
</dbReference>
<dbReference type="InterPro" id="IPR004046">
    <property type="entry name" value="GST_C"/>
</dbReference>
<dbReference type="KEGG" id="apuu:APUU_61404A"/>
<dbReference type="SUPFAM" id="SSF52833">
    <property type="entry name" value="Thioredoxin-like"/>
    <property type="match status" value="1"/>
</dbReference>
<feature type="domain" description="GST N-terminal" evidence="2">
    <location>
        <begin position="1"/>
        <end position="83"/>
    </location>
</feature>
<dbReference type="SFLD" id="SFLDG01150">
    <property type="entry name" value="Main.1:_Beta-like"/>
    <property type="match status" value="1"/>
</dbReference>
<dbReference type="PROSITE" id="PS50404">
    <property type="entry name" value="GST_NTER"/>
    <property type="match status" value="1"/>
</dbReference>
<dbReference type="SUPFAM" id="SSF47616">
    <property type="entry name" value="GST C-terminal domain-like"/>
    <property type="match status" value="1"/>
</dbReference>